<dbReference type="Pfam" id="PF20493">
    <property type="entry name" value="WD-like_fungi"/>
    <property type="match status" value="1"/>
</dbReference>
<protein>
    <recommendedName>
        <fullName evidence="1">WD-like domain-containing protein</fullName>
    </recommendedName>
</protein>
<gene>
    <name evidence="2" type="ORF">CXQ87_004677</name>
</gene>
<evidence type="ECO:0000313" key="3">
    <source>
        <dbReference type="Proteomes" id="UP000244406"/>
    </source>
</evidence>
<organism evidence="2 3">
    <name type="scientific">Candidozyma duobushaemuli</name>
    <dbReference type="NCBI Taxonomy" id="1231522"/>
    <lineage>
        <taxon>Eukaryota</taxon>
        <taxon>Fungi</taxon>
        <taxon>Dikarya</taxon>
        <taxon>Ascomycota</taxon>
        <taxon>Saccharomycotina</taxon>
        <taxon>Pichiomycetes</taxon>
        <taxon>Metschnikowiaceae</taxon>
        <taxon>Candidozyma</taxon>
    </lineage>
</organism>
<dbReference type="AlphaFoldDB" id="A0A2V1AHQ7"/>
<keyword evidence="3" id="KW-1185">Reference proteome</keyword>
<dbReference type="InterPro" id="IPR046925">
    <property type="entry name" value="WD-like_fungi"/>
</dbReference>
<dbReference type="Proteomes" id="UP000244406">
    <property type="component" value="Unassembled WGS sequence"/>
</dbReference>
<dbReference type="GeneID" id="37004676"/>
<accession>A0A2V1AHQ7</accession>
<comment type="caution">
    <text evidence="2">The sequence shown here is derived from an EMBL/GenBank/DDBJ whole genome shotgun (WGS) entry which is preliminary data.</text>
</comment>
<evidence type="ECO:0000259" key="1">
    <source>
        <dbReference type="Pfam" id="PF20493"/>
    </source>
</evidence>
<dbReference type="RefSeq" id="XP_025338056.1">
    <property type="nucleotide sequence ID" value="XM_025483113.1"/>
</dbReference>
<name>A0A2V1AHQ7_9ASCO</name>
<proteinExistence type="predicted"/>
<feature type="domain" description="WD-like" evidence="1">
    <location>
        <begin position="71"/>
        <end position="161"/>
    </location>
</feature>
<dbReference type="EMBL" id="PKFP01000006">
    <property type="protein sequence ID" value="PVH17116.1"/>
    <property type="molecule type" value="Genomic_DNA"/>
</dbReference>
<sequence>MKISAIFCAALAMANISYHDFLEGVSRVGIGSSNTEGEYKFDMADVAKLVEDDGCVLDETQEKFKSLPPLDIHSFDNYQALESFGTVAVAAFHDRLYGDFFYAWEAINHNGFVDELNDLSTGELYHELQEWLSVDPDFVQKLANTSSVEGVRTLYENVLNWTEQPSWQDRLMNLWNGQLVWS</sequence>
<dbReference type="VEuPathDB" id="FungiDB:CXQ87_004677"/>
<reference evidence="2 3" key="1">
    <citation type="submission" date="2017-12" db="EMBL/GenBank/DDBJ databases">
        <title>Genome Sequence of the Amphotericin B-resistant Candida duobushaemulonii strain, B09383.</title>
        <authorList>
            <person name="Chow N.A."/>
            <person name="Gade L."/>
            <person name="Batra D."/>
            <person name="Rowe L.A."/>
            <person name="Loparev V.N."/>
            <person name="Litvintseva A.P."/>
        </authorList>
    </citation>
    <scope>NUCLEOTIDE SEQUENCE [LARGE SCALE GENOMIC DNA]</scope>
    <source>
        <strain evidence="2 3">B09383</strain>
    </source>
</reference>
<evidence type="ECO:0000313" key="2">
    <source>
        <dbReference type="EMBL" id="PVH17116.1"/>
    </source>
</evidence>